<keyword evidence="2" id="KW-1185">Reference proteome</keyword>
<reference evidence="1 2" key="1">
    <citation type="submission" date="2024-09" db="EMBL/GenBank/DDBJ databases">
        <title>Chromosome-scale assembly of Riccia fluitans.</title>
        <authorList>
            <person name="Paukszto L."/>
            <person name="Sawicki J."/>
            <person name="Karawczyk K."/>
            <person name="Piernik-Szablinska J."/>
            <person name="Szczecinska M."/>
            <person name="Mazdziarz M."/>
        </authorList>
    </citation>
    <scope>NUCLEOTIDE SEQUENCE [LARGE SCALE GENOMIC DNA]</scope>
    <source>
        <strain evidence="1">Rf_01</strain>
        <tissue evidence="1">Aerial parts of the thallus</tissue>
    </source>
</reference>
<organism evidence="1 2">
    <name type="scientific">Riccia fluitans</name>
    <dbReference type="NCBI Taxonomy" id="41844"/>
    <lineage>
        <taxon>Eukaryota</taxon>
        <taxon>Viridiplantae</taxon>
        <taxon>Streptophyta</taxon>
        <taxon>Embryophyta</taxon>
        <taxon>Marchantiophyta</taxon>
        <taxon>Marchantiopsida</taxon>
        <taxon>Marchantiidae</taxon>
        <taxon>Marchantiales</taxon>
        <taxon>Ricciaceae</taxon>
        <taxon>Riccia</taxon>
    </lineage>
</organism>
<proteinExistence type="predicted"/>
<accession>A0ABD1ZB71</accession>
<dbReference type="Proteomes" id="UP001605036">
    <property type="component" value="Unassembled WGS sequence"/>
</dbReference>
<name>A0ABD1ZB71_9MARC</name>
<comment type="caution">
    <text evidence="1">The sequence shown here is derived from an EMBL/GenBank/DDBJ whole genome shotgun (WGS) entry which is preliminary data.</text>
</comment>
<dbReference type="AlphaFoldDB" id="A0ABD1ZB71"/>
<evidence type="ECO:0000313" key="2">
    <source>
        <dbReference type="Proteomes" id="UP001605036"/>
    </source>
</evidence>
<protein>
    <submittedName>
        <fullName evidence="1">Uncharacterized protein</fullName>
    </submittedName>
</protein>
<evidence type="ECO:0000313" key="1">
    <source>
        <dbReference type="EMBL" id="KAL2644649.1"/>
    </source>
</evidence>
<sequence length="106" mass="11353">MASSSMVRRQGYAIPPDHTVFAEVCHVDLGGQIPIDRVWVRSTGVGRGSARYYQSRASGPRPGFVGGAAGVSSAHRGKPIGARYLLEDHLQLIKCSNASLKEQESS</sequence>
<dbReference type="EMBL" id="JBHFFA010000002">
    <property type="protein sequence ID" value="KAL2644649.1"/>
    <property type="molecule type" value="Genomic_DNA"/>
</dbReference>
<gene>
    <name evidence="1" type="ORF">R1flu_012236</name>
</gene>